<dbReference type="OrthoDB" id="3244206at2759"/>
<keyword evidence="2" id="KW-1185">Reference proteome</keyword>
<dbReference type="EMBL" id="JAACJM010000113">
    <property type="protein sequence ID" value="KAF5345335.1"/>
    <property type="molecule type" value="Genomic_DNA"/>
</dbReference>
<evidence type="ECO:0000313" key="1">
    <source>
        <dbReference type="EMBL" id="KAF5345335.1"/>
    </source>
</evidence>
<comment type="caution">
    <text evidence="1">The sequence shown here is derived from an EMBL/GenBank/DDBJ whole genome shotgun (WGS) entry which is preliminary data.</text>
</comment>
<gene>
    <name evidence="1" type="ORF">D9758_008427</name>
</gene>
<name>A0A8H5CP46_9AGAR</name>
<evidence type="ECO:0000313" key="2">
    <source>
        <dbReference type="Proteomes" id="UP000559256"/>
    </source>
</evidence>
<protein>
    <submittedName>
        <fullName evidence="1">Uncharacterized protein</fullName>
    </submittedName>
</protein>
<proteinExistence type="predicted"/>
<accession>A0A8H5CP46</accession>
<dbReference type="Proteomes" id="UP000559256">
    <property type="component" value="Unassembled WGS sequence"/>
</dbReference>
<sequence>MQSSLTELKKLISDVDFKHFTEGLDAKDPQSRANAKKRRQFMWKLNNVYNEEIMSNSASRAQVPPLEAFIYEIRKIMYPDLLNDRVPDLLDLLANVDRYRRRISENAEVALAFDEYYKHQNLDVPDVLREGEIEILKKIQKDGEDLRGLYVKILQQFFILDIYHVWTTVAKLTIILHRLGQYFPTLVPGEKTPTMSFLKDLSADEQEEIRQTGLDCRAFVKDSAGLAQERKPEKYVQLLLCVHIGFRHVRSQTLLQFLQSDEFVAKHPCTVDFAELRRITDCYMYAIETQSSQLKTMFPTVAKSPQKSH</sequence>
<dbReference type="AlphaFoldDB" id="A0A8H5CP46"/>
<organism evidence="1 2">
    <name type="scientific">Tetrapyrgos nigripes</name>
    <dbReference type="NCBI Taxonomy" id="182062"/>
    <lineage>
        <taxon>Eukaryota</taxon>
        <taxon>Fungi</taxon>
        <taxon>Dikarya</taxon>
        <taxon>Basidiomycota</taxon>
        <taxon>Agaricomycotina</taxon>
        <taxon>Agaricomycetes</taxon>
        <taxon>Agaricomycetidae</taxon>
        <taxon>Agaricales</taxon>
        <taxon>Marasmiineae</taxon>
        <taxon>Marasmiaceae</taxon>
        <taxon>Tetrapyrgos</taxon>
    </lineage>
</organism>
<reference evidence="1 2" key="1">
    <citation type="journal article" date="2020" name="ISME J.">
        <title>Uncovering the hidden diversity of litter-decomposition mechanisms in mushroom-forming fungi.</title>
        <authorList>
            <person name="Floudas D."/>
            <person name="Bentzer J."/>
            <person name="Ahren D."/>
            <person name="Johansson T."/>
            <person name="Persson P."/>
            <person name="Tunlid A."/>
        </authorList>
    </citation>
    <scope>NUCLEOTIDE SEQUENCE [LARGE SCALE GENOMIC DNA]</scope>
    <source>
        <strain evidence="1 2">CBS 291.85</strain>
    </source>
</reference>